<sequence>MSVVAITGAAGFIGSNLAHRMARELPDATLLLIDHPLDNRKIAHWQGLPSRYVYISRDVLRDSLIHDRDFWPQPLDVVFHLGACSSTTERNWSYLADNNLGDTQRLWTYCARRGIPFYYASSAATYGDGSQGFSDRTHPRDLKPLNLYGKSKNDFDLWALDQIDRGAAHPPAWAGLKFFNVFGPREGHKGPMMSMVWKARRQIEETGIVRLFRSNTPSQPDGGQTRDFVYVEDCLDHLLWLWRHPEVHGLFNSGTGQPRTFLDLVHGVFSALERPPRIEFIPMPSELVGQYQNFTQADMSKLIAAGYPLNPTPLEVGIQRAFETETAGVSSDPAMPSTLVVTPQPVHGQPTLSQ</sequence>
<proteinExistence type="inferred from homology"/>
<comment type="similarity">
    <text evidence="4">Belongs to the NAD(P)-dependent epimerase/dehydratase family. HldD subfamily.</text>
</comment>
<protein>
    <recommendedName>
        <fullName evidence="4">ADP-L-glycero-D-manno-heptose-6-epimerase</fullName>
        <ecNumber evidence="4">5.1.3.20</ecNumber>
    </recommendedName>
    <alternativeName>
        <fullName evidence="4">ADP-L-glycero-beta-D-manno-heptose-6-epimerase</fullName>
        <shortName evidence="4">ADP-glyceromanno-heptose 6-epimerase</shortName>
        <shortName evidence="4">ADP-hep 6-epimerase</shortName>
        <shortName evidence="4">AGME</shortName>
    </alternativeName>
</protein>
<comment type="cofactor">
    <cofactor evidence="4">
        <name>NADP(+)</name>
        <dbReference type="ChEBI" id="CHEBI:58349"/>
    </cofactor>
    <text evidence="4">Binds 1 NADP(+) per subunit.</text>
</comment>
<feature type="binding site" evidence="4">
    <location>
        <begin position="81"/>
        <end position="85"/>
    </location>
    <ligand>
        <name>NADP(+)</name>
        <dbReference type="ChEBI" id="CHEBI:58349"/>
    </ligand>
</feature>
<dbReference type="eggNOG" id="COG0451">
    <property type="taxonomic scope" value="Bacteria"/>
</dbReference>
<evidence type="ECO:0000313" key="7">
    <source>
        <dbReference type="Proteomes" id="UP000008631"/>
    </source>
</evidence>
<dbReference type="NCBIfam" id="TIGR02197">
    <property type="entry name" value="heptose_epim"/>
    <property type="match status" value="1"/>
</dbReference>
<comment type="domain">
    <text evidence="4">Contains a large N-terminal NADP-binding domain, and a smaller C-terminal substrate-binding domain.</text>
</comment>
<dbReference type="InterPro" id="IPR011912">
    <property type="entry name" value="Heptose_epim"/>
</dbReference>
<dbReference type="HAMAP" id="MF_01601">
    <property type="entry name" value="Heptose_epimerase"/>
    <property type="match status" value="1"/>
</dbReference>
<dbReference type="STRING" id="575540.Isop_1095"/>
<feature type="binding site" evidence="4">
    <location>
        <position position="191"/>
    </location>
    <ligand>
        <name>substrate</name>
    </ligand>
</feature>
<dbReference type="EMBL" id="CP002353">
    <property type="protein sequence ID" value="ADV61683.1"/>
    <property type="molecule type" value="Genomic_DNA"/>
</dbReference>
<comment type="pathway">
    <text evidence="4">Nucleotide-sugar biosynthesis; ADP-L-glycero-beta-D-manno-heptose biosynthesis; ADP-L-glycero-beta-D-manno-heptose from D-glycero-beta-D-manno-heptose 7-phosphate: step 4/4.</text>
</comment>
<dbReference type="HOGENOM" id="CLU_007383_1_3_0"/>
<gene>
    <name evidence="4" type="primary">hldD</name>
    <name evidence="6" type="ordered locus">Isop_1095</name>
</gene>
<feature type="binding site" evidence="4">
    <location>
        <position position="180"/>
    </location>
    <ligand>
        <name>substrate</name>
    </ligand>
</feature>
<dbReference type="SUPFAM" id="SSF51735">
    <property type="entry name" value="NAD(P)-binding Rossmann-fold domains"/>
    <property type="match status" value="1"/>
</dbReference>
<evidence type="ECO:0000256" key="4">
    <source>
        <dbReference type="HAMAP-Rule" id="MF_01601"/>
    </source>
</evidence>
<name>E8R4T7_ISOPI</name>
<feature type="binding site" evidence="4">
    <location>
        <position position="198"/>
    </location>
    <ligand>
        <name>substrate</name>
    </ligand>
</feature>
<dbReference type="Proteomes" id="UP000008631">
    <property type="component" value="Chromosome"/>
</dbReference>
<dbReference type="GO" id="GO:0097171">
    <property type="term" value="P:ADP-L-glycero-beta-D-manno-heptose biosynthetic process"/>
    <property type="evidence" value="ECO:0007669"/>
    <property type="project" value="UniProtKB-UniPathway"/>
</dbReference>
<keyword evidence="3 4" id="KW-0119">Carbohydrate metabolism</keyword>
<dbReference type="RefSeq" id="WP_013563972.1">
    <property type="nucleotide sequence ID" value="NC_014962.1"/>
</dbReference>
<dbReference type="KEGG" id="ipa:Isop_1095"/>
<keyword evidence="2 4" id="KW-0413">Isomerase</keyword>
<feature type="binding site" evidence="4">
    <location>
        <position position="226"/>
    </location>
    <ligand>
        <name>substrate</name>
    </ligand>
</feature>
<feature type="binding site" evidence="4">
    <location>
        <position position="181"/>
    </location>
    <ligand>
        <name>NADP(+)</name>
        <dbReference type="ChEBI" id="CHEBI:58349"/>
    </ligand>
</feature>
<reference evidence="6 7" key="1">
    <citation type="journal article" date="2011" name="Stand. Genomic Sci.">
        <title>Complete genome sequence of Isosphaera pallida type strain (IS1B).</title>
        <authorList>
            <consortium name="US DOE Joint Genome Institute (JGI-PGF)"/>
            <person name="Goker M."/>
            <person name="Cleland D."/>
            <person name="Saunders E."/>
            <person name="Lapidus A."/>
            <person name="Nolan M."/>
            <person name="Lucas S."/>
            <person name="Hammon N."/>
            <person name="Deshpande S."/>
            <person name="Cheng J.F."/>
            <person name="Tapia R."/>
            <person name="Han C."/>
            <person name="Goodwin L."/>
            <person name="Pitluck S."/>
            <person name="Liolios K."/>
            <person name="Pagani I."/>
            <person name="Ivanova N."/>
            <person name="Mavromatis K."/>
            <person name="Pati A."/>
            <person name="Chen A."/>
            <person name="Palaniappan K."/>
            <person name="Land M."/>
            <person name="Hauser L."/>
            <person name="Chang Y.J."/>
            <person name="Jeffries C.D."/>
            <person name="Detter J.C."/>
            <person name="Beck B."/>
            <person name="Woyke T."/>
            <person name="Bristow J."/>
            <person name="Eisen J.A."/>
            <person name="Markowitz V."/>
            <person name="Hugenholtz P."/>
            <person name="Kyrpides N.C."/>
            <person name="Klenk H.P."/>
        </authorList>
    </citation>
    <scope>NUCLEOTIDE SEQUENCE [LARGE SCALE GENOMIC DNA]</scope>
    <source>
        <strain evidence="7">ATCC 43644 / DSM 9630 / IS1B</strain>
    </source>
</reference>
<accession>E8R4T7</accession>
<comment type="subunit">
    <text evidence="4">Homopentamer.</text>
</comment>
<evidence type="ECO:0000259" key="5">
    <source>
        <dbReference type="Pfam" id="PF01370"/>
    </source>
</evidence>
<keyword evidence="1 4" id="KW-0521">NADP</keyword>
<dbReference type="AlphaFoldDB" id="E8R4T7"/>
<dbReference type="InParanoid" id="E8R4T7"/>
<dbReference type="GO" id="GO:0050661">
    <property type="term" value="F:NADP binding"/>
    <property type="evidence" value="ECO:0007669"/>
    <property type="project" value="InterPro"/>
</dbReference>
<feature type="domain" description="NAD-dependent epimerase/dehydratase" evidence="5">
    <location>
        <begin position="4"/>
        <end position="247"/>
    </location>
</feature>
<dbReference type="GO" id="GO:0005975">
    <property type="term" value="P:carbohydrate metabolic process"/>
    <property type="evidence" value="ECO:0007669"/>
    <property type="project" value="UniProtKB-UniRule"/>
</dbReference>
<dbReference type="InterPro" id="IPR036291">
    <property type="entry name" value="NAD(P)-bd_dom_sf"/>
</dbReference>
<dbReference type="Gene3D" id="3.40.50.720">
    <property type="entry name" value="NAD(P)-binding Rossmann-like Domain"/>
    <property type="match status" value="1"/>
</dbReference>
<dbReference type="EC" id="5.1.3.20" evidence="4"/>
<feature type="binding site" evidence="4">
    <location>
        <position position="291"/>
    </location>
    <ligand>
        <name>substrate</name>
    </ligand>
</feature>
<keyword evidence="7" id="KW-1185">Reference proteome</keyword>
<dbReference type="GO" id="GO:0008712">
    <property type="term" value="F:ADP-glyceromanno-heptose 6-epimerase activity"/>
    <property type="evidence" value="ECO:0007669"/>
    <property type="project" value="UniProtKB-UniRule"/>
</dbReference>
<dbReference type="PANTHER" id="PTHR43103:SF3">
    <property type="entry name" value="ADP-L-GLYCERO-D-MANNO-HEPTOSE-6-EPIMERASE"/>
    <property type="match status" value="1"/>
</dbReference>
<comment type="caution">
    <text evidence="4">Lacks conserved residue(s) required for the propagation of feature annotation.</text>
</comment>
<comment type="function">
    <text evidence="4">Catalyzes the interconversion between ADP-D-glycero-beta-D-manno-heptose and ADP-L-glycero-beta-D-manno-heptose via an epimerization at carbon 6 of the heptose.</text>
</comment>
<dbReference type="UniPathway" id="UPA00356">
    <property type="reaction ID" value="UER00440"/>
</dbReference>
<evidence type="ECO:0000256" key="2">
    <source>
        <dbReference type="ARBA" id="ARBA00023235"/>
    </source>
</evidence>
<feature type="binding site" evidence="4">
    <location>
        <begin position="12"/>
        <end position="13"/>
    </location>
    <ligand>
        <name>NADP(+)</name>
        <dbReference type="ChEBI" id="CHEBI:58349"/>
    </ligand>
</feature>
<organism evidence="6 7">
    <name type="scientific">Isosphaera pallida (strain ATCC 43644 / DSM 9630 / IS1B)</name>
    <dbReference type="NCBI Taxonomy" id="575540"/>
    <lineage>
        <taxon>Bacteria</taxon>
        <taxon>Pseudomonadati</taxon>
        <taxon>Planctomycetota</taxon>
        <taxon>Planctomycetia</taxon>
        <taxon>Isosphaerales</taxon>
        <taxon>Isosphaeraceae</taxon>
        <taxon>Isosphaera</taxon>
    </lineage>
</organism>
<evidence type="ECO:0000313" key="6">
    <source>
        <dbReference type="EMBL" id="ADV61683.1"/>
    </source>
</evidence>
<feature type="binding site" evidence="4">
    <location>
        <begin position="212"/>
        <end position="215"/>
    </location>
    <ligand>
        <name>substrate</name>
    </ligand>
</feature>
<feature type="binding site" evidence="4">
    <location>
        <begin position="35"/>
        <end position="36"/>
    </location>
    <ligand>
        <name>NADP(+)</name>
        <dbReference type="ChEBI" id="CHEBI:58349"/>
    </ligand>
</feature>
<dbReference type="OrthoDB" id="258549at2"/>
<dbReference type="PANTHER" id="PTHR43103">
    <property type="entry name" value="NUCLEOSIDE-DIPHOSPHATE-SUGAR EPIMERASE"/>
    <property type="match status" value="1"/>
</dbReference>
<feature type="binding site" evidence="4">
    <location>
        <position position="152"/>
    </location>
    <ligand>
        <name>NADP(+)</name>
        <dbReference type="ChEBI" id="CHEBI:58349"/>
    </ligand>
</feature>
<feature type="active site" description="Proton acceptor" evidence="4">
    <location>
        <position position="148"/>
    </location>
</feature>
<dbReference type="Pfam" id="PF01370">
    <property type="entry name" value="Epimerase"/>
    <property type="match status" value="1"/>
</dbReference>
<comment type="catalytic activity">
    <reaction evidence="4">
        <text>ADP-D-glycero-beta-D-manno-heptose = ADP-L-glycero-beta-D-manno-heptose</text>
        <dbReference type="Rhea" id="RHEA:17577"/>
        <dbReference type="ChEBI" id="CHEBI:59967"/>
        <dbReference type="ChEBI" id="CHEBI:61506"/>
        <dbReference type="EC" id="5.1.3.20"/>
    </reaction>
</comment>
<feature type="binding site" evidence="4">
    <location>
        <position position="189"/>
    </location>
    <ligand>
        <name>NADP(+)</name>
        <dbReference type="ChEBI" id="CHEBI:58349"/>
    </ligand>
</feature>
<dbReference type="Gene3D" id="3.90.25.10">
    <property type="entry name" value="UDP-galactose 4-epimerase, domain 1"/>
    <property type="match status" value="1"/>
</dbReference>
<evidence type="ECO:0000256" key="1">
    <source>
        <dbReference type="ARBA" id="ARBA00022857"/>
    </source>
</evidence>
<feature type="binding site" evidence="4">
    <location>
        <position position="61"/>
    </location>
    <ligand>
        <name>NADP(+)</name>
        <dbReference type="ChEBI" id="CHEBI:58349"/>
    </ligand>
</feature>
<dbReference type="InterPro" id="IPR001509">
    <property type="entry name" value="Epimerase_deHydtase"/>
</dbReference>
<dbReference type="FunCoup" id="E8R4T7">
    <property type="interactions" value="221"/>
</dbReference>
<evidence type="ECO:0000256" key="3">
    <source>
        <dbReference type="ARBA" id="ARBA00023277"/>
    </source>
</evidence>
<feature type="active site" description="Proton acceptor" evidence="4">
    <location>
        <position position="189"/>
    </location>
</feature>
<feature type="binding site" evidence="4">
    <location>
        <position position="98"/>
    </location>
    <ligand>
        <name>NADP(+)</name>
        <dbReference type="ChEBI" id="CHEBI:58349"/>
    </ligand>
</feature>